<gene>
    <name evidence="2" type="ORF">AQUCO_00900590v1</name>
</gene>
<dbReference type="Proteomes" id="UP000230069">
    <property type="component" value="Unassembled WGS sequence"/>
</dbReference>
<organism evidence="2 3">
    <name type="scientific">Aquilegia coerulea</name>
    <name type="common">Rocky mountain columbine</name>
    <dbReference type="NCBI Taxonomy" id="218851"/>
    <lineage>
        <taxon>Eukaryota</taxon>
        <taxon>Viridiplantae</taxon>
        <taxon>Streptophyta</taxon>
        <taxon>Embryophyta</taxon>
        <taxon>Tracheophyta</taxon>
        <taxon>Spermatophyta</taxon>
        <taxon>Magnoliopsida</taxon>
        <taxon>Ranunculales</taxon>
        <taxon>Ranunculaceae</taxon>
        <taxon>Thalictroideae</taxon>
        <taxon>Aquilegia</taxon>
    </lineage>
</organism>
<keyword evidence="1" id="KW-0472">Membrane</keyword>
<keyword evidence="1" id="KW-0812">Transmembrane</keyword>
<accession>A0A2G5EED1</accession>
<name>A0A2G5EED1_AQUCA</name>
<keyword evidence="1" id="KW-1133">Transmembrane helix</keyword>
<sequence>MQLASNSQVQTSLPPFPPWRHVNPCFLNLPTAYITSINCIVCSSKGSLVIKCKINLLFEDWYYITMLHTCITLVSSYNALFFRLVIICILCFGTSKFHIN</sequence>
<evidence type="ECO:0000313" key="2">
    <source>
        <dbReference type="EMBL" id="PIA54116.1"/>
    </source>
</evidence>
<feature type="transmembrane region" description="Helical" evidence="1">
    <location>
        <begin position="61"/>
        <end position="92"/>
    </location>
</feature>
<dbReference type="EMBL" id="KZ305026">
    <property type="protein sequence ID" value="PIA54116.1"/>
    <property type="molecule type" value="Genomic_DNA"/>
</dbReference>
<proteinExistence type="predicted"/>
<keyword evidence="3" id="KW-1185">Reference proteome</keyword>
<evidence type="ECO:0000256" key="1">
    <source>
        <dbReference type="SAM" id="Phobius"/>
    </source>
</evidence>
<protein>
    <submittedName>
        <fullName evidence="2">Uncharacterized protein</fullName>
    </submittedName>
</protein>
<reference evidence="2 3" key="1">
    <citation type="submission" date="2017-09" db="EMBL/GenBank/DDBJ databases">
        <title>WGS assembly of Aquilegia coerulea Goldsmith.</title>
        <authorList>
            <person name="Hodges S."/>
            <person name="Kramer E."/>
            <person name="Nordborg M."/>
            <person name="Tomkins J."/>
            <person name="Borevitz J."/>
            <person name="Derieg N."/>
            <person name="Yan J."/>
            <person name="Mihaltcheva S."/>
            <person name="Hayes R.D."/>
            <person name="Rokhsar D."/>
        </authorList>
    </citation>
    <scope>NUCLEOTIDE SEQUENCE [LARGE SCALE GENOMIC DNA]</scope>
    <source>
        <strain evidence="3">cv. Goldsmith</strain>
    </source>
</reference>
<evidence type="ECO:0000313" key="3">
    <source>
        <dbReference type="Proteomes" id="UP000230069"/>
    </source>
</evidence>
<dbReference type="InParanoid" id="A0A2G5EED1"/>
<dbReference type="AlphaFoldDB" id="A0A2G5EED1"/>